<sequence>MLERIDMHVERLDMVERHFSDVNDEQATSAGTQQQKEKTILVLQAKAEDFEGPSQQNNLQIDGLAESTDVSNMESFVELLLIELLGHETFSDIFVEVWAHRSLAPHLVPGACPHPILE</sequence>
<evidence type="ECO:0000313" key="2">
    <source>
        <dbReference type="Proteomes" id="UP001066276"/>
    </source>
</evidence>
<reference evidence="1" key="1">
    <citation type="journal article" date="2022" name="bioRxiv">
        <title>Sequencing and chromosome-scale assembly of the giantPleurodeles waltlgenome.</title>
        <authorList>
            <person name="Brown T."/>
            <person name="Elewa A."/>
            <person name="Iarovenko S."/>
            <person name="Subramanian E."/>
            <person name="Araus A.J."/>
            <person name="Petzold A."/>
            <person name="Susuki M."/>
            <person name="Suzuki K.-i.T."/>
            <person name="Hayashi T."/>
            <person name="Toyoda A."/>
            <person name="Oliveira C."/>
            <person name="Osipova E."/>
            <person name="Leigh N.D."/>
            <person name="Simon A."/>
            <person name="Yun M.H."/>
        </authorList>
    </citation>
    <scope>NUCLEOTIDE SEQUENCE</scope>
    <source>
        <strain evidence="1">20211129_DDA</strain>
        <tissue evidence="1">Liver</tissue>
    </source>
</reference>
<protein>
    <submittedName>
        <fullName evidence="1">Uncharacterized protein</fullName>
    </submittedName>
</protein>
<dbReference type="EMBL" id="JANPWB010000008">
    <property type="protein sequence ID" value="KAJ1162179.1"/>
    <property type="molecule type" value="Genomic_DNA"/>
</dbReference>
<accession>A0AAV7SB39</accession>
<dbReference type="Proteomes" id="UP001066276">
    <property type="component" value="Chromosome 4_2"/>
</dbReference>
<evidence type="ECO:0000313" key="1">
    <source>
        <dbReference type="EMBL" id="KAJ1162179.1"/>
    </source>
</evidence>
<name>A0AAV7SB39_PLEWA</name>
<gene>
    <name evidence="1" type="ORF">NDU88_002654</name>
</gene>
<keyword evidence="2" id="KW-1185">Reference proteome</keyword>
<organism evidence="1 2">
    <name type="scientific">Pleurodeles waltl</name>
    <name type="common">Iberian ribbed newt</name>
    <dbReference type="NCBI Taxonomy" id="8319"/>
    <lineage>
        <taxon>Eukaryota</taxon>
        <taxon>Metazoa</taxon>
        <taxon>Chordata</taxon>
        <taxon>Craniata</taxon>
        <taxon>Vertebrata</taxon>
        <taxon>Euteleostomi</taxon>
        <taxon>Amphibia</taxon>
        <taxon>Batrachia</taxon>
        <taxon>Caudata</taxon>
        <taxon>Salamandroidea</taxon>
        <taxon>Salamandridae</taxon>
        <taxon>Pleurodelinae</taxon>
        <taxon>Pleurodeles</taxon>
    </lineage>
</organism>
<dbReference type="AlphaFoldDB" id="A0AAV7SB39"/>
<proteinExistence type="predicted"/>
<comment type="caution">
    <text evidence="1">The sequence shown here is derived from an EMBL/GenBank/DDBJ whole genome shotgun (WGS) entry which is preliminary data.</text>
</comment>